<keyword evidence="3" id="KW-1185">Reference proteome</keyword>
<dbReference type="AlphaFoldDB" id="A0A643FDZ6"/>
<dbReference type="EMBL" id="VZPB01000011">
    <property type="protein sequence ID" value="KAB0583779.1"/>
    <property type="molecule type" value="Genomic_DNA"/>
</dbReference>
<dbReference type="InterPro" id="IPR029058">
    <property type="entry name" value="AB_hydrolase_fold"/>
</dbReference>
<sequence length="269" mass="29843">MNPMNGTLVFSHGNSFPAGTYRQLLDIWAEAGLTVRAVPMFGHDPAYPVASNWRALRDQLIQFIEDQQAGEPVWLVGHSLGGLLSLMAACRRPDLARGLVMLDSPVITGWRAQSVAVFKRSGLIRKVSPGKVAQQRRHHWPDLASVKQHFASKPVFARWDPRVLDDYVAAGFVEAPQGGVQLRFSREVETRIYNTLPDHLGALLRRHPPRCPVGFIAGTQSAEMRQGGTAAARALAQHRFVRFEGTHLYPMERPQDTAQQVLALLADMA</sequence>
<dbReference type="PANTHER" id="PTHR43194">
    <property type="entry name" value="HYDROLASE ALPHA/BETA FOLD FAMILY"/>
    <property type="match status" value="1"/>
</dbReference>
<evidence type="ECO:0000313" key="2">
    <source>
        <dbReference type="EMBL" id="KAB0583779.1"/>
    </source>
</evidence>
<name>A0A643FDZ6_IDEDE</name>
<dbReference type="Proteomes" id="UP000430120">
    <property type="component" value="Unassembled WGS sequence"/>
</dbReference>
<dbReference type="PANTHER" id="PTHR43194:SF2">
    <property type="entry name" value="PEROXISOMAL MEMBRANE PROTEIN LPX1"/>
    <property type="match status" value="1"/>
</dbReference>
<keyword evidence="2" id="KW-0378">Hydrolase</keyword>
<organism evidence="2 3">
    <name type="scientific">Ideonella dechloratans</name>
    <dbReference type="NCBI Taxonomy" id="36863"/>
    <lineage>
        <taxon>Bacteria</taxon>
        <taxon>Pseudomonadati</taxon>
        <taxon>Pseudomonadota</taxon>
        <taxon>Betaproteobacteria</taxon>
        <taxon>Burkholderiales</taxon>
        <taxon>Sphaerotilaceae</taxon>
        <taxon>Ideonella</taxon>
    </lineage>
</organism>
<dbReference type="Pfam" id="PF12697">
    <property type="entry name" value="Abhydrolase_6"/>
    <property type="match status" value="1"/>
</dbReference>
<dbReference type="InterPro" id="IPR050228">
    <property type="entry name" value="Carboxylesterase_BioH"/>
</dbReference>
<accession>A0A643FDZ6</accession>
<reference evidence="2 3" key="1">
    <citation type="submission" date="2019-09" db="EMBL/GenBank/DDBJ databases">
        <title>Draft genome sequences of 48 bacterial type strains from the CCUG.</title>
        <authorList>
            <person name="Tunovic T."/>
            <person name="Pineiro-Iglesias B."/>
            <person name="Unosson C."/>
            <person name="Inganas E."/>
            <person name="Ohlen M."/>
            <person name="Cardew S."/>
            <person name="Jensie-Markopoulos S."/>
            <person name="Salva-Serra F."/>
            <person name="Jaen-Luchoro D."/>
            <person name="Karlsson R."/>
            <person name="Svensson-Stadler L."/>
            <person name="Chun J."/>
            <person name="Moore E."/>
        </authorList>
    </citation>
    <scope>NUCLEOTIDE SEQUENCE [LARGE SCALE GENOMIC DNA]</scope>
    <source>
        <strain evidence="2 3">CCUG 30977</strain>
    </source>
</reference>
<dbReference type="Gene3D" id="3.40.50.1820">
    <property type="entry name" value="alpha/beta hydrolase"/>
    <property type="match status" value="1"/>
</dbReference>
<evidence type="ECO:0000259" key="1">
    <source>
        <dbReference type="Pfam" id="PF12697"/>
    </source>
</evidence>
<dbReference type="GO" id="GO:0016787">
    <property type="term" value="F:hydrolase activity"/>
    <property type="evidence" value="ECO:0007669"/>
    <property type="project" value="UniProtKB-KW"/>
</dbReference>
<comment type="caution">
    <text evidence="2">The sequence shown here is derived from an EMBL/GenBank/DDBJ whole genome shotgun (WGS) entry which is preliminary data.</text>
</comment>
<dbReference type="InterPro" id="IPR000073">
    <property type="entry name" value="AB_hydrolase_1"/>
</dbReference>
<gene>
    <name evidence="2" type="ORF">F7Q92_06725</name>
</gene>
<proteinExistence type="predicted"/>
<dbReference type="SUPFAM" id="SSF53474">
    <property type="entry name" value="alpha/beta-Hydrolases"/>
    <property type="match status" value="1"/>
</dbReference>
<evidence type="ECO:0000313" key="3">
    <source>
        <dbReference type="Proteomes" id="UP000430120"/>
    </source>
</evidence>
<protein>
    <submittedName>
        <fullName evidence="2">Alpha/beta hydrolase</fullName>
    </submittedName>
</protein>
<feature type="domain" description="AB hydrolase-1" evidence="1">
    <location>
        <begin position="8"/>
        <end position="259"/>
    </location>
</feature>
<dbReference type="OrthoDB" id="5729753at2"/>